<sequence>MKFNPFVTSDRSKNRKRHFNAPSHVRRKIMSSPLSKELR</sequence>
<dbReference type="InterPro" id="IPR008991">
    <property type="entry name" value="Translation_prot_SH3-like_sf"/>
</dbReference>
<evidence type="ECO:0000313" key="5">
    <source>
        <dbReference type="EMBL" id="PNI52071.1"/>
    </source>
</evidence>
<accession>A0A2J8LXR8</accession>
<dbReference type="AlphaFoldDB" id="A0A2J8LXR8"/>
<evidence type="ECO:0000313" key="6">
    <source>
        <dbReference type="Proteomes" id="UP000236370"/>
    </source>
</evidence>
<gene>
    <name evidence="5" type="ORF">CK820_G0025744</name>
</gene>
<reference evidence="5 6" key="1">
    <citation type="submission" date="2017-12" db="EMBL/GenBank/DDBJ databases">
        <title>High-resolution comparative analysis of great ape genomes.</title>
        <authorList>
            <person name="Pollen A."/>
            <person name="Hastie A."/>
            <person name="Hormozdiari F."/>
            <person name="Dougherty M."/>
            <person name="Liu R."/>
            <person name="Chaisson M."/>
            <person name="Hoppe E."/>
            <person name="Hill C."/>
            <person name="Pang A."/>
            <person name="Hillier L."/>
            <person name="Baker C."/>
            <person name="Armstrong J."/>
            <person name="Shendure J."/>
            <person name="Paten B."/>
            <person name="Wilson R."/>
            <person name="Chao H."/>
            <person name="Schneider V."/>
            <person name="Ventura M."/>
            <person name="Kronenberg Z."/>
            <person name="Murali S."/>
            <person name="Gordon D."/>
            <person name="Cantsilieris S."/>
            <person name="Munson K."/>
            <person name="Nelson B."/>
            <person name="Raja A."/>
            <person name="Underwood J."/>
            <person name="Diekhans M."/>
            <person name="Fiddes I."/>
            <person name="Haussler D."/>
            <person name="Eichler E."/>
        </authorList>
    </citation>
    <scope>NUCLEOTIDE SEQUENCE [LARGE SCALE GENOMIC DNA]</scope>
    <source>
        <strain evidence="5">Yerkes chimp pedigree #C0471</strain>
    </source>
</reference>
<dbReference type="GO" id="GO:0015934">
    <property type="term" value="C:large ribosomal subunit"/>
    <property type="evidence" value="ECO:0007669"/>
    <property type="project" value="InterPro"/>
</dbReference>
<dbReference type="Gene3D" id="2.30.30.30">
    <property type="match status" value="1"/>
</dbReference>
<name>A0A2J8LXR8_PANTR</name>
<proteinExistence type="inferred from homology"/>
<keyword evidence="3" id="KW-0687">Ribonucleoprotein</keyword>
<dbReference type="SUPFAM" id="SSF50104">
    <property type="entry name" value="Translation proteins SH3-like domain"/>
    <property type="match status" value="1"/>
</dbReference>
<evidence type="ECO:0000256" key="1">
    <source>
        <dbReference type="ARBA" id="ARBA00010618"/>
    </source>
</evidence>
<evidence type="ECO:0000256" key="2">
    <source>
        <dbReference type="ARBA" id="ARBA00022980"/>
    </source>
</evidence>
<dbReference type="PANTHER" id="PTHR11143">
    <property type="entry name" value="60S RIBOSOMAL PROTEIN L26 FAMILY MEMBER"/>
    <property type="match status" value="1"/>
</dbReference>
<dbReference type="Pfam" id="PF16906">
    <property type="entry name" value="Ribosomal_L26"/>
    <property type="match status" value="1"/>
</dbReference>
<evidence type="ECO:0000256" key="3">
    <source>
        <dbReference type="ARBA" id="ARBA00023274"/>
    </source>
</evidence>
<dbReference type="InterPro" id="IPR005756">
    <property type="entry name" value="Ribosomal_uL24_euk/arc"/>
</dbReference>
<protein>
    <submittedName>
        <fullName evidence="5">RPL26L1 isoform 6</fullName>
    </submittedName>
</protein>
<dbReference type="GO" id="GO:0006412">
    <property type="term" value="P:translation"/>
    <property type="evidence" value="ECO:0007669"/>
    <property type="project" value="InterPro"/>
</dbReference>
<dbReference type="EMBL" id="NBAG03000276">
    <property type="protein sequence ID" value="PNI52071.1"/>
    <property type="molecule type" value="Genomic_DNA"/>
</dbReference>
<feature type="region of interest" description="Disordered" evidence="4">
    <location>
        <begin position="1"/>
        <end position="39"/>
    </location>
</feature>
<comment type="similarity">
    <text evidence="1">Belongs to the universal ribosomal protein uL24 family.</text>
</comment>
<feature type="compositionally biased region" description="Basic residues" evidence="4">
    <location>
        <begin position="13"/>
        <end position="29"/>
    </location>
</feature>
<feature type="non-terminal residue" evidence="5">
    <location>
        <position position="39"/>
    </location>
</feature>
<organism evidence="5 6">
    <name type="scientific">Pan troglodytes</name>
    <name type="common">Chimpanzee</name>
    <dbReference type="NCBI Taxonomy" id="9598"/>
    <lineage>
        <taxon>Eukaryota</taxon>
        <taxon>Metazoa</taxon>
        <taxon>Chordata</taxon>
        <taxon>Craniata</taxon>
        <taxon>Vertebrata</taxon>
        <taxon>Euteleostomi</taxon>
        <taxon>Mammalia</taxon>
        <taxon>Eutheria</taxon>
        <taxon>Euarchontoglires</taxon>
        <taxon>Primates</taxon>
        <taxon>Haplorrhini</taxon>
        <taxon>Catarrhini</taxon>
        <taxon>Hominidae</taxon>
        <taxon>Pan</taxon>
    </lineage>
</organism>
<dbReference type="GO" id="GO:0003735">
    <property type="term" value="F:structural constituent of ribosome"/>
    <property type="evidence" value="ECO:0007669"/>
    <property type="project" value="InterPro"/>
</dbReference>
<comment type="caution">
    <text evidence="5">The sequence shown here is derived from an EMBL/GenBank/DDBJ whole genome shotgun (WGS) entry which is preliminary data.</text>
</comment>
<keyword evidence="2" id="KW-0689">Ribosomal protein</keyword>
<evidence type="ECO:0000256" key="4">
    <source>
        <dbReference type="SAM" id="MobiDB-lite"/>
    </source>
</evidence>
<dbReference type="InterPro" id="IPR014722">
    <property type="entry name" value="Rib_uL2_dom2"/>
</dbReference>
<dbReference type="Proteomes" id="UP000236370">
    <property type="component" value="Unassembled WGS sequence"/>
</dbReference>